<dbReference type="InterPro" id="IPR036942">
    <property type="entry name" value="Beta-barrel_TonB_sf"/>
</dbReference>
<feature type="signal peptide" evidence="10">
    <location>
        <begin position="1"/>
        <end position="21"/>
    </location>
</feature>
<dbReference type="SUPFAM" id="SSF49464">
    <property type="entry name" value="Carboxypeptidase regulatory domain-like"/>
    <property type="match status" value="1"/>
</dbReference>
<dbReference type="Pfam" id="PF00593">
    <property type="entry name" value="TonB_dep_Rec_b-barrel"/>
    <property type="match status" value="1"/>
</dbReference>
<dbReference type="RefSeq" id="WP_166536428.1">
    <property type="nucleotide sequence ID" value="NZ_JAABLM010000005.1"/>
</dbReference>
<feature type="domain" description="TonB-dependent receptor plug" evidence="12">
    <location>
        <begin position="115"/>
        <end position="229"/>
    </location>
</feature>
<evidence type="ECO:0000256" key="7">
    <source>
        <dbReference type="ARBA" id="ARBA00023237"/>
    </source>
</evidence>
<dbReference type="InterPro" id="IPR008969">
    <property type="entry name" value="CarboxyPept-like_regulatory"/>
</dbReference>
<evidence type="ECO:0000256" key="10">
    <source>
        <dbReference type="SAM" id="SignalP"/>
    </source>
</evidence>
<dbReference type="Pfam" id="PF07715">
    <property type="entry name" value="Plug"/>
    <property type="match status" value="1"/>
</dbReference>
<dbReference type="Proteomes" id="UP000798602">
    <property type="component" value="Unassembled WGS sequence"/>
</dbReference>
<dbReference type="InterPro" id="IPR037066">
    <property type="entry name" value="Plug_dom_sf"/>
</dbReference>
<dbReference type="Pfam" id="PF13715">
    <property type="entry name" value="CarbopepD_reg_2"/>
    <property type="match status" value="1"/>
</dbReference>
<dbReference type="Gene3D" id="2.170.130.10">
    <property type="entry name" value="TonB-dependent receptor, plug domain"/>
    <property type="match status" value="1"/>
</dbReference>
<dbReference type="InterPro" id="IPR000531">
    <property type="entry name" value="Beta-barrel_TonB"/>
</dbReference>
<keyword evidence="10" id="KW-0732">Signal</keyword>
<sequence>MKTISKKLLLLLVLFPLSMLAQSTVTGTVTDSNSGLSLPGVSITIQGGTSGSTTDFDGNFSLSGVKPGDVIVFSFLGYQNATVNYSGQSTLAVSMSEDASQLEEVVVIGYGTVRKKDATGSVEVVTSEKFNRGNNVTAENLLNGRVAGLSINTGGAPGSGSTIRIRGGSSLSASNDPLIVIDGLPIDNANSGGSTSILASINPNDIESFSILKDASATAIYGSRASNGVIIITTKKGGRGGLQVSFNSLTTLNTLDRKVDVLSADEFRSVVNQYGTPTQIGLLGTANTDWQDEIFANSFSVDNNLSVRGNLFNAIPSRLSVGFTEVPGLLKTGKFERTTASLALNPSLFDNHLKISVNANISWQNNRFADEGAIGNAIRFDPTQSVYDPTSILGGYFEWFEPDGDRVAVGAQFNPVSLLEQRRNITNNRRIYGNVQLDYKLHFFEDLRAVVNLGLDKQDGSGNNILAPFSPAGAQSGNISAGNYVNYGADNYFWDDRQNKLLDAYLVYNKEIGKINIEATAGYSYQHFEAEQYNSGNVLSPTWDPIATPDINTEADVNLQSYFGRLNLGFDDKYLLTFNYRRDNTSRFSPSIRGGDFYGAAFAWKISEEAFMADFKNLSDLKLRLGYGITGQQDISARMAFIPRYSTSTSPQAQYQFGDSFVSFGRPLGYNTGLKWEETVTYNAGIDFGFFNDRLTGAVDYFYKESGDLLAFVGYPDGANLSNEGFTNLGSFTTQGLEFSVAYDIFKSEDFTWNANFNMFYNKRRVEELANGESVPTGDIDGGGGNRIQVHTEGFAPNAFLVYEQVYDEAGRPVEGVYVDRNQDGIINADDLYRYKKPNADYTFGFMNNLYYKNWDLSFAMRASLGNYAYNNITSTNSYLLSGVRYPDVISNLGRDFFNTGFLAEGNNYYSDYYVQNASWFKMDNITLGYTINDPVRNEKSRLRIYGAVQNVFTITDYDGIDPEVQNGGIDKAVYPRARMFMLGVNFDF</sequence>
<comment type="subcellular location">
    <subcellularLocation>
        <location evidence="1 8">Cell outer membrane</location>
        <topology evidence="1 8">Multi-pass membrane protein</topology>
    </subcellularLocation>
</comment>
<accession>A0ABW9Z8T8</accession>
<proteinExistence type="inferred from homology"/>
<keyword evidence="7 8" id="KW-0998">Cell outer membrane</keyword>
<dbReference type="PROSITE" id="PS52016">
    <property type="entry name" value="TONB_DEPENDENT_REC_3"/>
    <property type="match status" value="1"/>
</dbReference>
<keyword evidence="3 8" id="KW-1134">Transmembrane beta strand</keyword>
<dbReference type="InterPro" id="IPR012910">
    <property type="entry name" value="Plug_dom"/>
</dbReference>
<dbReference type="InterPro" id="IPR018247">
    <property type="entry name" value="EF_Hand_1_Ca_BS"/>
</dbReference>
<evidence type="ECO:0000259" key="11">
    <source>
        <dbReference type="Pfam" id="PF00593"/>
    </source>
</evidence>
<reference evidence="14" key="1">
    <citation type="submission" date="2020-01" db="EMBL/GenBank/DDBJ databases">
        <title>Sphingomonas sp. strain CSW-10.</title>
        <authorList>
            <person name="Chen W.-M."/>
        </authorList>
    </citation>
    <scope>NUCLEOTIDE SEQUENCE [LARGE SCALE GENOMIC DNA]</scope>
    <source>
        <strain evidence="14">NST-5</strain>
    </source>
</reference>
<feature type="domain" description="TonB-dependent receptor-like beta-barrel" evidence="11">
    <location>
        <begin position="389"/>
        <end position="952"/>
    </location>
</feature>
<dbReference type="InterPro" id="IPR023996">
    <property type="entry name" value="TonB-dep_OMP_SusC/RagA"/>
</dbReference>
<dbReference type="EMBL" id="JAABLM010000005">
    <property type="protein sequence ID" value="NBL64601.1"/>
    <property type="molecule type" value="Genomic_DNA"/>
</dbReference>
<dbReference type="InterPro" id="IPR023997">
    <property type="entry name" value="TonB-dep_OMP_SusC/RagA_CS"/>
</dbReference>
<dbReference type="Gene3D" id="2.40.170.20">
    <property type="entry name" value="TonB-dependent receptor, beta-barrel domain"/>
    <property type="match status" value="1"/>
</dbReference>
<gene>
    <name evidence="13" type="ORF">GV828_05230</name>
</gene>
<comment type="similarity">
    <text evidence="8 9">Belongs to the TonB-dependent receptor family.</text>
</comment>
<dbReference type="Gene3D" id="2.60.40.1120">
    <property type="entry name" value="Carboxypeptidase-like, regulatory domain"/>
    <property type="match status" value="1"/>
</dbReference>
<evidence type="ECO:0000259" key="12">
    <source>
        <dbReference type="Pfam" id="PF07715"/>
    </source>
</evidence>
<keyword evidence="5 9" id="KW-0798">TonB box</keyword>
<comment type="caution">
    <text evidence="13">The sequence shown here is derived from an EMBL/GenBank/DDBJ whole genome shotgun (WGS) entry which is preliminary data.</text>
</comment>
<evidence type="ECO:0000256" key="2">
    <source>
        <dbReference type="ARBA" id="ARBA00022448"/>
    </source>
</evidence>
<dbReference type="NCBIfam" id="TIGR04057">
    <property type="entry name" value="SusC_RagA_signa"/>
    <property type="match status" value="1"/>
</dbReference>
<keyword evidence="6 8" id="KW-0472">Membrane</keyword>
<dbReference type="InterPro" id="IPR039426">
    <property type="entry name" value="TonB-dep_rcpt-like"/>
</dbReference>
<dbReference type="NCBIfam" id="TIGR04056">
    <property type="entry name" value="OMP_RagA_SusC"/>
    <property type="match status" value="1"/>
</dbReference>
<evidence type="ECO:0000256" key="4">
    <source>
        <dbReference type="ARBA" id="ARBA00022692"/>
    </source>
</evidence>
<protein>
    <submittedName>
        <fullName evidence="13">SusC/RagA family TonB-linked outer membrane protein</fullName>
    </submittedName>
</protein>
<evidence type="ECO:0000256" key="6">
    <source>
        <dbReference type="ARBA" id="ARBA00023136"/>
    </source>
</evidence>
<evidence type="ECO:0000256" key="5">
    <source>
        <dbReference type="ARBA" id="ARBA00023077"/>
    </source>
</evidence>
<evidence type="ECO:0000256" key="9">
    <source>
        <dbReference type="RuleBase" id="RU003357"/>
    </source>
</evidence>
<dbReference type="PROSITE" id="PS00018">
    <property type="entry name" value="EF_HAND_1"/>
    <property type="match status" value="1"/>
</dbReference>
<organism evidence="13 14">
    <name type="scientific">Flavobacterium ichthyis</name>
    <dbReference type="NCBI Taxonomy" id="2698827"/>
    <lineage>
        <taxon>Bacteria</taxon>
        <taxon>Pseudomonadati</taxon>
        <taxon>Bacteroidota</taxon>
        <taxon>Flavobacteriia</taxon>
        <taxon>Flavobacteriales</taxon>
        <taxon>Flavobacteriaceae</taxon>
        <taxon>Flavobacterium</taxon>
    </lineage>
</organism>
<keyword evidence="2 8" id="KW-0813">Transport</keyword>
<feature type="chain" id="PRO_5046521255" evidence="10">
    <location>
        <begin position="22"/>
        <end position="989"/>
    </location>
</feature>
<evidence type="ECO:0000256" key="3">
    <source>
        <dbReference type="ARBA" id="ARBA00022452"/>
    </source>
</evidence>
<name>A0ABW9Z8T8_9FLAO</name>
<keyword evidence="4 8" id="KW-0812">Transmembrane</keyword>
<evidence type="ECO:0000256" key="8">
    <source>
        <dbReference type="PROSITE-ProRule" id="PRU01360"/>
    </source>
</evidence>
<dbReference type="SUPFAM" id="SSF56935">
    <property type="entry name" value="Porins"/>
    <property type="match status" value="1"/>
</dbReference>
<evidence type="ECO:0000313" key="14">
    <source>
        <dbReference type="Proteomes" id="UP000798602"/>
    </source>
</evidence>
<evidence type="ECO:0000256" key="1">
    <source>
        <dbReference type="ARBA" id="ARBA00004571"/>
    </source>
</evidence>
<evidence type="ECO:0000313" key="13">
    <source>
        <dbReference type="EMBL" id="NBL64601.1"/>
    </source>
</evidence>
<keyword evidence="14" id="KW-1185">Reference proteome</keyword>